<feature type="compositionally biased region" description="Polar residues" evidence="1">
    <location>
        <begin position="32"/>
        <end position="83"/>
    </location>
</feature>
<evidence type="ECO:0000313" key="4">
    <source>
        <dbReference type="Proteomes" id="UP000295703"/>
    </source>
</evidence>
<evidence type="ECO:0000313" key="2">
    <source>
        <dbReference type="EMBL" id="TDZ27651.1"/>
    </source>
</evidence>
<dbReference type="EMBL" id="RYZW01002321">
    <property type="protein sequence ID" value="TDZ28014.1"/>
    <property type="molecule type" value="Genomic_DNA"/>
</dbReference>
<keyword evidence="4" id="KW-1185">Reference proteome</keyword>
<name>A0A4R8PPU2_COLTR</name>
<feature type="compositionally biased region" description="Basic residues" evidence="1">
    <location>
        <begin position="108"/>
        <end position="122"/>
    </location>
</feature>
<dbReference type="AlphaFoldDB" id="A0A4R8PPU2"/>
<accession>A0A4R8PPU2</accession>
<dbReference type="EMBL" id="RYZW01002705">
    <property type="protein sequence ID" value="TDZ27651.1"/>
    <property type="molecule type" value="Genomic_DNA"/>
</dbReference>
<gene>
    <name evidence="3" type="ORF">CTRI78_v012170</name>
    <name evidence="2" type="ORF">CTRI78_v012202</name>
</gene>
<organism evidence="2 4">
    <name type="scientific">Colletotrichum trifolii</name>
    <dbReference type="NCBI Taxonomy" id="5466"/>
    <lineage>
        <taxon>Eukaryota</taxon>
        <taxon>Fungi</taxon>
        <taxon>Dikarya</taxon>
        <taxon>Ascomycota</taxon>
        <taxon>Pezizomycotina</taxon>
        <taxon>Sordariomycetes</taxon>
        <taxon>Hypocreomycetidae</taxon>
        <taxon>Glomerellales</taxon>
        <taxon>Glomerellaceae</taxon>
        <taxon>Colletotrichum</taxon>
        <taxon>Colletotrichum orbiculare species complex</taxon>
    </lineage>
</organism>
<feature type="region of interest" description="Disordered" evidence="1">
    <location>
        <begin position="32"/>
        <end position="122"/>
    </location>
</feature>
<proteinExistence type="predicted"/>
<dbReference type="Proteomes" id="UP000295703">
    <property type="component" value="Unassembled WGS sequence"/>
</dbReference>
<comment type="caution">
    <text evidence="2">The sequence shown here is derived from an EMBL/GenBank/DDBJ whole genome shotgun (WGS) entry which is preliminary data.</text>
</comment>
<evidence type="ECO:0000256" key="1">
    <source>
        <dbReference type="SAM" id="MobiDB-lite"/>
    </source>
</evidence>
<reference evidence="2 4" key="1">
    <citation type="submission" date="2018-12" db="EMBL/GenBank/DDBJ databases">
        <title>Genome sequence and assembly of Colletotrichum trifolii.</title>
        <authorList>
            <person name="Gan P."/>
            <person name="Shirasu K."/>
        </authorList>
    </citation>
    <scope>NUCLEOTIDE SEQUENCE [LARGE SCALE GENOMIC DNA]</scope>
    <source>
        <strain evidence="2 4">543-2</strain>
    </source>
</reference>
<sequence length="122" mass="14205">MQGVYQNWTNIGKAPKYLDDQVRIRNRHLPQLTESYGTQTGRKWSRWTSRPRSCCQWSSHPRQTASKIKNGGHSRQPSESSKSFARIRDTTNPIKRIQPPGRHERAQGKRASRRNRGTHRDA</sequence>
<evidence type="ECO:0000313" key="3">
    <source>
        <dbReference type="EMBL" id="TDZ28014.1"/>
    </source>
</evidence>
<protein>
    <submittedName>
        <fullName evidence="2">Uncharacterized protein</fullName>
    </submittedName>
</protein>